<dbReference type="PANTHER" id="PTHR30417">
    <property type="entry name" value="N-ACETYLMURAMOYL-L-ALANINE AMIDASE AMID"/>
    <property type="match status" value="1"/>
</dbReference>
<sequence length="179" mass="20931">MNIEHHLLNEVTFLESPNFNERPKLDDIRLIIIHSICLPPKVYGEVYVEDFFLNKLSTSDHVYFEEIKDLKVSSHLYIKRNGELIQFVPFNKRAWHAGESSYKGVIDCNNYSIGIELEGMDDDFFTDKQYEILCKVTKEIIKNYPLINQDSIVGHSDVSPQRKTDPGDRFDWKRYLGAL</sequence>
<evidence type="ECO:0000256" key="11">
    <source>
        <dbReference type="ARBA" id="ARBA00039257"/>
    </source>
</evidence>
<dbReference type="EC" id="3.5.1.28" evidence="5"/>
<dbReference type="InterPro" id="IPR036505">
    <property type="entry name" value="Amidase/PGRP_sf"/>
</dbReference>
<comment type="cofactor">
    <cofactor evidence="2">
        <name>Zn(2+)</name>
        <dbReference type="ChEBI" id="CHEBI:29105"/>
    </cofactor>
</comment>
<dbReference type="Pfam" id="PF01510">
    <property type="entry name" value="Amidase_2"/>
    <property type="match status" value="1"/>
</dbReference>
<dbReference type="GO" id="GO:0009253">
    <property type="term" value="P:peptidoglycan catabolic process"/>
    <property type="evidence" value="ECO:0007669"/>
    <property type="project" value="InterPro"/>
</dbReference>
<evidence type="ECO:0000256" key="3">
    <source>
        <dbReference type="ARBA" id="ARBA00004496"/>
    </source>
</evidence>
<accession>A0A520N3L9</accession>
<comment type="similarity">
    <text evidence="4">Belongs to the N-acetylmuramoyl-L-alanine amidase 2 family.</text>
</comment>
<evidence type="ECO:0000256" key="2">
    <source>
        <dbReference type="ARBA" id="ARBA00001947"/>
    </source>
</evidence>
<keyword evidence="6" id="KW-0963">Cytoplasm</keyword>
<protein>
    <recommendedName>
        <fullName evidence="11">1,6-anhydro-N-acetylmuramyl-L-alanine amidase AmpD</fullName>
        <ecNumber evidence="5">3.5.1.28</ecNumber>
    </recommendedName>
    <alternativeName>
        <fullName evidence="12">N-acetylmuramoyl-L-alanine amidase</fullName>
    </alternativeName>
</protein>
<evidence type="ECO:0000256" key="6">
    <source>
        <dbReference type="ARBA" id="ARBA00022490"/>
    </source>
</evidence>
<evidence type="ECO:0000256" key="1">
    <source>
        <dbReference type="ARBA" id="ARBA00001561"/>
    </source>
</evidence>
<dbReference type="NCBIfam" id="NF008758">
    <property type="entry name" value="PRK11789.1"/>
    <property type="match status" value="1"/>
</dbReference>
<evidence type="ECO:0000256" key="10">
    <source>
        <dbReference type="ARBA" id="ARBA00023316"/>
    </source>
</evidence>
<dbReference type="PANTHER" id="PTHR30417:SF4">
    <property type="entry name" value="1,6-ANHYDRO-N-ACETYLMURAMYL-L-ALANINE AMIDASE AMPD"/>
    <property type="match status" value="1"/>
</dbReference>
<evidence type="ECO:0000256" key="8">
    <source>
        <dbReference type="ARBA" id="ARBA00022801"/>
    </source>
</evidence>
<evidence type="ECO:0000256" key="7">
    <source>
        <dbReference type="ARBA" id="ARBA00022723"/>
    </source>
</evidence>
<name>A0A520N3L9_9GAMM</name>
<dbReference type="GO" id="GO:0009254">
    <property type="term" value="P:peptidoglycan turnover"/>
    <property type="evidence" value="ECO:0007669"/>
    <property type="project" value="TreeGrafter"/>
</dbReference>
<evidence type="ECO:0000256" key="4">
    <source>
        <dbReference type="ARBA" id="ARBA00007553"/>
    </source>
</evidence>
<evidence type="ECO:0000313" key="15">
    <source>
        <dbReference type="Proteomes" id="UP000315283"/>
    </source>
</evidence>
<evidence type="ECO:0000256" key="5">
    <source>
        <dbReference type="ARBA" id="ARBA00011901"/>
    </source>
</evidence>
<dbReference type="CDD" id="cd06583">
    <property type="entry name" value="PGRP"/>
    <property type="match status" value="1"/>
</dbReference>
<evidence type="ECO:0000259" key="13">
    <source>
        <dbReference type="SMART" id="SM00644"/>
    </source>
</evidence>
<dbReference type="AlphaFoldDB" id="A0A520N3L9"/>
<proteinExistence type="inferred from homology"/>
<dbReference type="SMART" id="SM00644">
    <property type="entry name" value="Ami_2"/>
    <property type="match status" value="1"/>
</dbReference>
<evidence type="ECO:0000313" key="14">
    <source>
        <dbReference type="EMBL" id="RZO28068.1"/>
    </source>
</evidence>
<keyword evidence="9" id="KW-0862">Zinc</keyword>
<dbReference type="SUPFAM" id="SSF55846">
    <property type="entry name" value="N-acetylmuramoyl-L-alanine amidase-like"/>
    <property type="match status" value="1"/>
</dbReference>
<dbReference type="Proteomes" id="UP000315283">
    <property type="component" value="Unassembled WGS sequence"/>
</dbReference>
<keyword evidence="10" id="KW-0961">Cell wall biogenesis/degradation</keyword>
<evidence type="ECO:0000256" key="12">
    <source>
        <dbReference type="ARBA" id="ARBA00042615"/>
    </source>
</evidence>
<comment type="subcellular location">
    <subcellularLocation>
        <location evidence="3">Cytoplasm</location>
    </subcellularLocation>
</comment>
<reference evidence="14 15" key="1">
    <citation type="submission" date="2019-02" db="EMBL/GenBank/DDBJ databases">
        <title>Prokaryotic population dynamics and viral predation in marine succession experiment using metagenomics: the confinement effect.</title>
        <authorList>
            <person name="Haro-Moreno J.M."/>
            <person name="Rodriguez-Valera F."/>
            <person name="Lopez-Perez M."/>
        </authorList>
    </citation>
    <scope>NUCLEOTIDE SEQUENCE [LARGE SCALE GENOMIC DNA]</scope>
    <source>
        <strain evidence="14">MED-G164</strain>
    </source>
</reference>
<evidence type="ECO:0000256" key="9">
    <source>
        <dbReference type="ARBA" id="ARBA00022833"/>
    </source>
</evidence>
<organism evidence="14 15">
    <name type="scientific">SAR86 cluster bacterium</name>
    <dbReference type="NCBI Taxonomy" id="2030880"/>
    <lineage>
        <taxon>Bacteria</taxon>
        <taxon>Pseudomonadati</taxon>
        <taxon>Pseudomonadota</taxon>
        <taxon>Gammaproteobacteria</taxon>
        <taxon>SAR86 cluster</taxon>
    </lineage>
</organism>
<keyword evidence="7" id="KW-0479">Metal-binding</keyword>
<gene>
    <name evidence="14" type="primary">ampD</name>
    <name evidence="14" type="ORF">EVA97_03285</name>
</gene>
<dbReference type="GO" id="GO:0008745">
    <property type="term" value="F:N-acetylmuramoyl-L-alanine amidase activity"/>
    <property type="evidence" value="ECO:0007669"/>
    <property type="project" value="UniProtKB-EC"/>
</dbReference>
<feature type="domain" description="N-acetylmuramoyl-L-alanine amidase" evidence="13">
    <location>
        <begin position="16"/>
        <end position="167"/>
    </location>
</feature>
<dbReference type="InterPro" id="IPR002502">
    <property type="entry name" value="Amidase_domain"/>
</dbReference>
<dbReference type="GO" id="GO:0005737">
    <property type="term" value="C:cytoplasm"/>
    <property type="evidence" value="ECO:0007669"/>
    <property type="project" value="UniProtKB-SubCell"/>
</dbReference>
<dbReference type="InterPro" id="IPR051206">
    <property type="entry name" value="NAMLAA_amidase_2"/>
</dbReference>
<dbReference type="EMBL" id="SHBJ01000020">
    <property type="protein sequence ID" value="RZO28068.1"/>
    <property type="molecule type" value="Genomic_DNA"/>
</dbReference>
<dbReference type="GO" id="GO:0046872">
    <property type="term" value="F:metal ion binding"/>
    <property type="evidence" value="ECO:0007669"/>
    <property type="project" value="UniProtKB-KW"/>
</dbReference>
<keyword evidence="8 14" id="KW-0378">Hydrolase</keyword>
<dbReference type="Gene3D" id="3.40.80.10">
    <property type="entry name" value="Peptidoglycan recognition protein-like"/>
    <property type="match status" value="1"/>
</dbReference>
<dbReference type="GO" id="GO:0071555">
    <property type="term" value="P:cell wall organization"/>
    <property type="evidence" value="ECO:0007669"/>
    <property type="project" value="UniProtKB-KW"/>
</dbReference>
<comment type="caution">
    <text evidence="14">The sequence shown here is derived from an EMBL/GenBank/DDBJ whole genome shotgun (WGS) entry which is preliminary data.</text>
</comment>
<comment type="catalytic activity">
    <reaction evidence="1">
        <text>Hydrolyzes the link between N-acetylmuramoyl residues and L-amino acid residues in certain cell-wall glycopeptides.</text>
        <dbReference type="EC" id="3.5.1.28"/>
    </reaction>
</comment>